<evidence type="ECO:0000256" key="2">
    <source>
        <dbReference type="ARBA" id="ARBA00022692"/>
    </source>
</evidence>
<comment type="caution">
    <text evidence="9">The sequence shown here is derived from an EMBL/GenBank/DDBJ whole genome shotgun (WGS) entry which is preliminary data.</text>
</comment>
<dbReference type="Gene3D" id="1.20.1250.20">
    <property type="entry name" value="MFS general substrate transporter like domains"/>
    <property type="match status" value="1"/>
</dbReference>
<feature type="transmembrane region" description="Helical" evidence="7">
    <location>
        <begin position="290"/>
        <end position="316"/>
    </location>
</feature>
<dbReference type="SUPFAM" id="SSF103473">
    <property type="entry name" value="MFS general substrate transporter"/>
    <property type="match status" value="1"/>
</dbReference>
<evidence type="ECO:0000313" key="10">
    <source>
        <dbReference type="Proteomes" id="UP001500897"/>
    </source>
</evidence>
<dbReference type="InterPro" id="IPR020846">
    <property type="entry name" value="MFS_dom"/>
</dbReference>
<dbReference type="RefSeq" id="WP_344558380.1">
    <property type="nucleotide sequence ID" value="NZ_BAAANS010000079.1"/>
</dbReference>
<feature type="transmembrane region" description="Helical" evidence="7">
    <location>
        <begin position="399"/>
        <end position="417"/>
    </location>
</feature>
<feature type="region of interest" description="Disordered" evidence="6">
    <location>
        <begin position="491"/>
        <end position="533"/>
    </location>
</feature>
<keyword evidence="2 7" id="KW-0812">Transmembrane</keyword>
<evidence type="ECO:0000256" key="1">
    <source>
        <dbReference type="ARBA" id="ARBA00004651"/>
    </source>
</evidence>
<feature type="transmembrane region" description="Helical" evidence="7">
    <location>
        <begin position="7"/>
        <end position="28"/>
    </location>
</feature>
<feature type="transmembrane region" description="Helical" evidence="7">
    <location>
        <begin position="222"/>
        <end position="239"/>
    </location>
</feature>
<sequence length="533" mass="53395">MRKWLPLVAICLGTFMLLMDVTIVTVALPEMAGALHTSFAGLQWVMDVYALMLAALLLGAGALGDRSGHRPVYLVGLGVFAAASLACGLATGSGQLIAFRAVQGIGGAAMLATTVALISRLYSGRDLGTAFGVWGAVNGAAAAAGPIVGGLLTQHLDWRWIFFVNLPVSAVAVAMTWRFIGASGGTGRRLDLPGLVTFAAAAGLATYALIRGNEYGWTSGRTLGTFAGAAVALAVFVLVESRGSAPLLDLGLFRRGSFTGVMIGSLLLCGAAFSYLVYESLWLQSVLGLGPVAAGLCFVPLSAVAFVTAALSGRFLEGRIAPGPQIGTGLLLIAAGAGAQAVIGAGSGWGVLLPGLAVTGVGVGLATPTLVSTAVTAVGHQRAGMASGAVNTAQQLGNALGVAVLGVVFHAGLRSALQGPAGLADPSAAESLASGRAGELVGRAAPALRPGVEQAVHAAFATGLRSALLAAAAMGLLGGLAVFALVRRPDPADGGDRGWSDGGEQSWSESGEQSWSESGEQSWSEGGPVGWKA</sequence>
<dbReference type="InterPro" id="IPR036259">
    <property type="entry name" value="MFS_trans_sf"/>
</dbReference>
<feature type="transmembrane region" description="Helical" evidence="7">
    <location>
        <begin position="467"/>
        <end position="486"/>
    </location>
</feature>
<dbReference type="CDD" id="cd17321">
    <property type="entry name" value="MFS_MMR_MDR_like"/>
    <property type="match status" value="1"/>
</dbReference>
<dbReference type="Gene3D" id="1.20.1720.10">
    <property type="entry name" value="Multidrug resistance protein D"/>
    <property type="match status" value="1"/>
</dbReference>
<dbReference type="PANTHER" id="PTHR42718:SF49">
    <property type="entry name" value="EXPORT PROTEIN"/>
    <property type="match status" value="1"/>
</dbReference>
<evidence type="ECO:0000259" key="8">
    <source>
        <dbReference type="PROSITE" id="PS50850"/>
    </source>
</evidence>
<dbReference type="Proteomes" id="UP001500897">
    <property type="component" value="Unassembled WGS sequence"/>
</dbReference>
<evidence type="ECO:0000256" key="7">
    <source>
        <dbReference type="SAM" id="Phobius"/>
    </source>
</evidence>
<feature type="transmembrane region" description="Helical" evidence="7">
    <location>
        <begin position="130"/>
        <end position="152"/>
    </location>
</feature>
<dbReference type="PROSITE" id="PS50850">
    <property type="entry name" value="MFS"/>
    <property type="match status" value="1"/>
</dbReference>
<name>A0ABP5JT68_9ACTN</name>
<gene>
    <name evidence="9" type="ORF">GCM10009759_71410</name>
</gene>
<feature type="transmembrane region" description="Helical" evidence="7">
    <location>
        <begin position="355"/>
        <end position="378"/>
    </location>
</feature>
<evidence type="ECO:0000256" key="6">
    <source>
        <dbReference type="SAM" id="MobiDB-lite"/>
    </source>
</evidence>
<keyword evidence="3 7" id="KW-1133">Transmembrane helix</keyword>
<feature type="compositionally biased region" description="Low complexity" evidence="6">
    <location>
        <begin position="502"/>
        <end position="526"/>
    </location>
</feature>
<evidence type="ECO:0000256" key="5">
    <source>
        <dbReference type="ARBA" id="ARBA00023251"/>
    </source>
</evidence>
<organism evidence="9 10">
    <name type="scientific">Kitasatospora saccharophila</name>
    <dbReference type="NCBI Taxonomy" id="407973"/>
    <lineage>
        <taxon>Bacteria</taxon>
        <taxon>Bacillati</taxon>
        <taxon>Actinomycetota</taxon>
        <taxon>Actinomycetes</taxon>
        <taxon>Kitasatosporales</taxon>
        <taxon>Streptomycetaceae</taxon>
        <taxon>Kitasatospora</taxon>
    </lineage>
</organism>
<feature type="domain" description="Major facilitator superfamily (MFS) profile" evidence="8">
    <location>
        <begin position="6"/>
        <end position="490"/>
    </location>
</feature>
<dbReference type="EMBL" id="BAAANS010000079">
    <property type="protein sequence ID" value="GAA2121566.1"/>
    <property type="molecule type" value="Genomic_DNA"/>
</dbReference>
<evidence type="ECO:0000256" key="4">
    <source>
        <dbReference type="ARBA" id="ARBA00023136"/>
    </source>
</evidence>
<dbReference type="Pfam" id="PF07690">
    <property type="entry name" value="MFS_1"/>
    <property type="match status" value="1"/>
</dbReference>
<feature type="transmembrane region" description="Helical" evidence="7">
    <location>
        <begin position="158"/>
        <end position="180"/>
    </location>
</feature>
<reference evidence="10" key="1">
    <citation type="journal article" date="2019" name="Int. J. Syst. Evol. Microbiol.">
        <title>The Global Catalogue of Microorganisms (GCM) 10K type strain sequencing project: providing services to taxonomists for standard genome sequencing and annotation.</title>
        <authorList>
            <consortium name="The Broad Institute Genomics Platform"/>
            <consortium name="The Broad Institute Genome Sequencing Center for Infectious Disease"/>
            <person name="Wu L."/>
            <person name="Ma J."/>
        </authorList>
    </citation>
    <scope>NUCLEOTIDE SEQUENCE [LARGE SCALE GENOMIC DNA]</scope>
    <source>
        <strain evidence="10">JCM 14559</strain>
    </source>
</reference>
<feature type="transmembrane region" description="Helical" evidence="7">
    <location>
        <begin position="260"/>
        <end position="278"/>
    </location>
</feature>
<evidence type="ECO:0000313" key="9">
    <source>
        <dbReference type="EMBL" id="GAA2121566.1"/>
    </source>
</evidence>
<accession>A0ABP5JT68</accession>
<comment type="subcellular location">
    <subcellularLocation>
        <location evidence="1">Cell membrane</location>
        <topology evidence="1">Multi-pass membrane protein</topology>
    </subcellularLocation>
</comment>
<keyword evidence="10" id="KW-1185">Reference proteome</keyword>
<dbReference type="PRINTS" id="PR01036">
    <property type="entry name" value="TCRTETB"/>
</dbReference>
<protein>
    <submittedName>
        <fullName evidence="9">MFS transporter</fullName>
    </submittedName>
</protein>
<dbReference type="PANTHER" id="PTHR42718">
    <property type="entry name" value="MAJOR FACILITATOR SUPERFAMILY MULTIDRUG TRANSPORTER MFSC"/>
    <property type="match status" value="1"/>
</dbReference>
<feature type="transmembrane region" description="Helical" evidence="7">
    <location>
        <begin position="72"/>
        <end position="91"/>
    </location>
</feature>
<dbReference type="InterPro" id="IPR011701">
    <property type="entry name" value="MFS"/>
</dbReference>
<feature type="transmembrane region" description="Helical" evidence="7">
    <location>
        <begin position="48"/>
        <end position="65"/>
    </location>
</feature>
<evidence type="ECO:0000256" key="3">
    <source>
        <dbReference type="ARBA" id="ARBA00022989"/>
    </source>
</evidence>
<feature type="transmembrane region" description="Helical" evidence="7">
    <location>
        <begin position="192"/>
        <end position="210"/>
    </location>
</feature>
<keyword evidence="5" id="KW-0046">Antibiotic resistance</keyword>
<feature type="transmembrane region" description="Helical" evidence="7">
    <location>
        <begin position="97"/>
        <end position="118"/>
    </location>
</feature>
<proteinExistence type="predicted"/>
<feature type="transmembrane region" description="Helical" evidence="7">
    <location>
        <begin position="328"/>
        <end position="349"/>
    </location>
</feature>
<keyword evidence="4 7" id="KW-0472">Membrane</keyword>